<feature type="compositionally biased region" description="Pro residues" evidence="1">
    <location>
        <begin position="323"/>
        <end position="333"/>
    </location>
</feature>
<feature type="region of interest" description="Disordered" evidence="1">
    <location>
        <begin position="236"/>
        <end position="357"/>
    </location>
</feature>
<name>A0ABX2FC63_9PSEU</name>
<evidence type="ECO:0000313" key="6">
    <source>
        <dbReference type="Proteomes" id="UP000763557"/>
    </source>
</evidence>
<dbReference type="Pfam" id="PF21959">
    <property type="entry name" value="DUF6923"/>
    <property type="match status" value="1"/>
</dbReference>
<feature type="transmembrane region" description="Helical" evidence="2">
    <location>
        <begin position="360"/>
        <end position="379"/>
    </location>
</feature>
<accession>A0ABX2FC63</accession>
<dbReference type="InterPro" id="IPR054215">
    <property type="entry name" value="DUF6923"/>
</dbReference>
<evidence type="ECO:0000259" key="4">
    <source>
        <dbReference type="Pfam" id="PF21959"/>
    </source>
</evidence>
<feature type="compositionally biased region" description="Pro residues" evidence="1">
    <location>
        <begin position="250"/>
        <end position="307"/>
    </location>
</feature>
<proteinExistence type="predicted"/>
<protein>
    <recommendedName>
        <fullName evidence="4">DUF6923 domain-containing protein</fullName>
    </recommendedName>
</protein>
<evidence type="ECO:0000256" key="3">
    <source>
        <dbReference type="SAM" id="SignalP"/>
    </source>
</evidence>
<feature type="chain" id="PRO_5045893345" description="DUF6923 domain-containing protein" evidence="3">
    <location>
        <begin position="25"/>
        <end position="382"/>
    </location>
</feature>
<sequence length="382" mass="39632">MRLPSLALTVSFLVASGLVGSAHAADGACEAFEVYTPKHGSMSTLVRLVLPAGSGTELRKFPSQLNAIGYSASQNLLYGVSTRSRVVTLDRGGTAVDRGKVHGIGDATAGAISGSTLFLRDGPKLVSLNIDPASPAYLKVTRTKWLSWLAAVDDWDFGSDAMLYGVTSHGLVVSVDPLSGKVRVLGRPHALPFGTYGAVLMAPGRILYAINNRSNGKSRLYRIPLNALRSASEVASFPPADSTDAAGCLTPPPVAEPPAPPPPPVPPPPSSPRPAPPQPPASQPALPPSPPPPSSPAPPLSPPPVTPTPTTTRPPAQQVVQLPAPPPPAPPAYRPRKDPPPSAKPVAALKKPDTEKKRRWAVVTLVLLLGASAAAATVARHR</sequence>
<dbReference type="EMBL" id="JAAATY010000020">
    <property type="protein sequence ID" value="NRN68461.1"/>
    <property type="molecule type" value="Genomic_DNA"/>
</dbReference>
<keyword evidence="6" id="KW-1185">Reference proteome</keyword>
<comment type="caution">
    <text evidence="5">The sequence shown here is derived from an EMBL/GenBank/DDBJ whole genome shotgun (WGS) entry which is preliminary data.</text>
</comment>
<dbReference type="Proteomes" id="UP000763557">
    <property type="component" value="Unassembled WGS sequence"/>
</dbReference>
<keyword evidence="2" id="KW-0812">Transmembrane</keyword>
<evidence type="ECO:0000313" key="5">
    <source>
        <dbReference type="EMBL" id="NRN68461.1"/>
    </source>
</evidence>
<keyword evidence="2" id="KW-1133">Transmembrane helix</keyword>
<dbReference type="SUPFAM" id="SSF82171">
    <property type="entry name" value="DPP6 N-terminal domain-like"/>
    <property type="match status" value="1"/>
</dbReference>
<keyword evidence="2" id="KW-0472">Membrane</keyword>
<gene>
    <name evidence="5" type="ORF">GC106_57040</name>
</gene>
<feature type="compositionally biased region" description="Low complexity" evidence="1">
    <location>
        <begin position="308"/>
        <end position="322"/>
    </location>
</feature>
<feature type="domain" description="DUF6923" evidence="4">
    <location>
        <begin position="63"/>
        <end position="248"/>
    </location>
</feature>
<evidence type="ECO:0000256" key="2">
    <source>
        <dbReference type="SAM" id="Phobius"/>
    </source>
</evidence>
<feature type="signal peptide" evidence="3">
    <location>
        <begin position="1"/>
        <end position="24"/>
    </location>
</feature>
<keyword evidence="3" id="KW-0732">Signal</keyword>
<organism evidence="5 6">
    <name type="scientific">Kibdelosporangium persicum</name>
    <dbReference type="NCBI Taxonomy" id="2698649"/>
    <lineage>
        <taxon>Bacteria</taxon>
        <taxon>Bacillati</taxon>
        <taxon>Actinomycetota</taxon>
        <taxon>Actinomycetes</taxon>
        <taxon>Pseudonocardiales</taxon>
        <taxon>Pseudonocardiaceae</taxon>
        <taxon>Kibdelosporangium</taxon>
    </lineage>
</organism>
<reference evidence="5 6" key="1">
    <citation type="submission" date="2020-01" db="EMBL/GenBank/DDBJ databases">
        <title>Kibdelosporangium persica a novel Actinomycetes from a hot desert in Iran.</title>
        <authorList>
            <person name="Safaei N."/>
            <person name="Zaburannyi N."/>
            <person name="Mueller R."/>
            <person name="Wink J."/>
        </authorList>
    </citation>
    <scope>NUCLEOTIDE SEQUENCE [LARGE SCALE GENOMIC DNA]</scope>
    <source>
        <strain evidence="5 6">4NS15</strain>
    </source>
</reference>
<evidence type="ECO:0000256" key="1">
    <source>
        <dbReference type="SAM" id="MobiDB-lite"/>
    </source>
</evidence>
<dbReference type="RefSeq" id="WP_173137620.1">
    <property type="nucleotide sequence ID" value="NZ_JAAATY010000020.1"/>
</dbReference>